<dbReference type="InterPro" id="IPR025661">
    <property type="entry name" value="Pept_asp_AS"/>
</dbReference>
<evidence type="ECO:0000256" key="3">
    <source>
        <dbReference type="ARBA" id="ARBA00023157"/>
    </source>
</evidence>
<dbReference type="Pfam" id="PF08246">
    <property type="entry name" value="Inhibitor_I29"/>
    <property type="match status" value="1"/>
</dbReference>
<feature type="domain" description="Cathepsin propeptide inhibitor" evidence="6">
    <location>
        <begin position="28"/>
        <end position="88"/>
    </location>
</feature>
<dbReference type="SMART" id="SM00848">
    <property type="entry name" value="Inhibitor_I29"/>
    <property type="match status" value="1"/>
</dbReference>
<dbReference type="Gene3D" id="3.90.70.10">
    <property type="entry name" value="Cysteine proteinases"/>
    <property type="match status" value="1"/>
</dbReference>
<feature type="domain" description="Peptidase C1A papain C-terminal" evidence="5">
    <location>
        <begin position="116"/>
        <end position="417"/>
    </location>
</feature>
<dbReference type="SUPFAM" id="SSF54001">
    <property type="entry name" value="Cysteine proteinases"/>
    <property type="match status" value="1"/>
</dbReference>
<keyword evidence="3" id="KW-1015">Disulfide bond</keyword>
<dbReference type="PROSITE" id="PS00640">
    <property type="entry name" value="THIOL_PROTEASE_ASN"/>
    <property type="match status" value="1"/>
</dbReference>
<dbReference type="InterPro" id="IPR025660">
    <property type="entry name" value="Pept_his_AS"/>
</dbReference>
<keyword evidence="2" id="KW-0865">Zymogen</keyword>
<evidence type="ECO:0000259" key="5">
    <source>
        <dbReference type="SMART" id="SM00645"/>
    </source>
</evidence>
<dbReference type="InterPro" id="IPR013201">
    <property type="entry name" value="Prot_inhib_I29"/>
</dbReference>
<evidence type="ECO:0000313" key="8">
    <source>
        <dbReference type="Proteomes" id="UP001189429"/>
    </source>
</evidence>
<dbReference type="InterPro" id="IPR000668">
    <property type="entry name" value="Peptidase_C1A_C"/>
</dbReference>
<accession>A0ABN9V2E9</accession>
<protein>
    <recommendedName>
        <fullName evidence="9">Cathepsin J</fullName>
    </recommendedName>
</protein>
<gene>
    <name evidence="7" type="ORF">PCOR1329_LOCUS53957</name>
</gene>
<feature type="chain" id="PRO_5046648043" description="Cathepsin J" evidence="4">
    <location>
        <begin position="19"/>
        <end position="430"/>
    </location>
</feature>
<evidence type="ECO:0000256" key="1">
    <source>
        <dbReference type="ARBA" id="ARBA00008455"/>
    </source>
</evidence>
<sequence>MAIHLALIFAVLACGTATHLPDGVSEEFKQWAKVYEKEYETEDEGLRRFGIFSANRNFVNAHNIQAAAGVHTFTTKLNAFADMTVEEYRQTMLGLRPVAREDTTVASFPGTSSKDAPATWDWRQKGVVTPVKDQANCGSCWAFSAVAAMEGAFNLQSNGTVPAACSKYTCGPNKTPCCSFSEQELVDCVNLGKDNCKVGGEMHDGVMEIVKQMNGVFDTENQYPYTSGGGTSEGQCHAKAGGVPTGISGYTQVARGDEKALMMAAWKQPVLAIGIDASQQSFQFYNEGVYVERKCKNKVAELDHGVALVGYGVYTGPSPAPGPPGPPQPGPADCVDNRDAKSCTSETGCHWCQDVQFCMSFPCDQVPTVAAPANTTGTPYWIVKNSWNTDWGMDGYILMAKDKDNQCGVSSDAIFANIGSQDAVSSVLVV</sequence>
<dbReference type="InterPro" id="IPR039417">
    <property type="entry name" value="Peptidase_C1A_papain-like"/>
</dbReference>
<evidence type="ECO:0000256" key="4">
    <source>
        <dbReference type="SAM" id="SignalP"/>
    </source>
</evidence>
<dbReference type="CDD" id="cd02248">
    <property type="entry name" value="Peptidase_C1A"/>
    <property type="match status" value="1"/>
</dbReference>
<keyword evidence="4" id="KW-0732">Signal</keyword>
<evidence type="ECO:0000259" key="6">
    <source>
        <dbReference type="SMART" id="SM00848"/>
    </source>
</evidence>
<dbReference type="SMART" id="SM00645">
    <property type="entry name" value="Pept_C1"/>
    <property type="match status" value="1"/>
</dbReference>
<dbReference type="Proteomes" id="UP001189429">
    <property type="component" value="Unassembled WGS sequence"/>
</dbReference>
<dbReference type="InterPro" id="IPR000169">
    <property type="entry name" value="Pept_cys_AS"/>
</dbReference>
<comment type="similarity">
    <text evidence="1">Belongs to the peptidase C1 family.</text>
</comment>
<name>A0ABN9V2E9_9DINO</name>
<dbReference type="PRINTS" id="PR00705">
    <property type="entry name" value="PAPAIN"/>
</dbReference>
<dbReference type="Pfam" id="PF00112">
    <property type="entry name" value="Peptidase_C1"/>
    <property type="match status" value="2"/>
</dbReference>
<evidence type="ECO:0008006" key="9">
    <source>
        <dbReference type="Google" id="ProtNLM"/>
    </source>
</evidence>
<dbReference type="EMBL" id="CAUYUJ010016586">
    <property type="protein sequence ID" value="CAK0866883.1"/>
    <property type="molecule type" value="Genomic_DNA"/>
</dbReference>
<reference evidence="7" key="1">
    <citation type="submission" date="2023-10" db="EMBL/GenBank/DDBJ databases">
        <authorList>
            <person name="Chen Y."/>
            <person name="Shah S."/>
            <person name="Dougan E. K."/>
            <person name="Thang M."/>
            <person name="Chan C."/>
        </authorList>
    </citation>
    <scope>NUCLEOTIDE SEQUENCE [LARGE SCALE GENOMIC DNA]</scope>
</reference>
<comment type="caution">
    <text evidence="7">The sequence shown here is derived from an EMBL/GenBank/DDBJ whole genome shotgun (WGS) entry which is preliminary data.</text>
</comment>
<keyword evidence="8" id="KW-1185">Reference proteome</keyword>
<organism evidence="7 8">
    <name type="scientific">Prorocentrum cordatum</name>
    <dbReference type="NCBI Taxonomy" id="2364126"/>
    <lineage>
        <taxon>Eukaryota</taxon>
        <taxon>Sar</taxon>
        <taxon>Alveolata</taxon>
        <taxon>Dinophyceae</taxon>
        <taxon>Prorocentrales</taxon>
        <taxon>Prorocentraceae</taxon>
        <taxon>Prorocentrum</taxon>
    </lineage>
</organism>
<feature type="signal peptide" evidence="4">
    <location>
        <begin position="1"/>
        <end position="18"/>
    </location>
</feature>
<proteinExistence type="inferred from homology"/>
<dbReference type="PROSITE" id="PS00139">
    <property type="entry name" value="THIOL_PROTEASE_CYS"/>
    <property type="match status" value="1"/>
</dbReference>
<dbReference type="PANTHER" id="PTHR12411">
    <property type="entry name" value="CYSTEINE PROTEASE FAMILY C1-RELATED"/>
    <property type="match status" value="1"/>
</dbReference>
<dbReference type="InterPro" id="IPR013128">
    <property type="entry name" value="Peptidase_C1A"/>
</dbReference>
<evidence type="ECO:0000256" key="2">
    <source>
        <dbReference type="ARBA" id="ARBA00023145"/>
    </source>
</evidence>
<evidence type="ECO:0000313" key="7">
    <source>
        <dbReference type="EMBL" id="CAK0866883.1"/>
    </source>
</evidence>
<dbReference type="InterPro" id="IPR038765">
    <property type="entry name" value="Papain-like_cys_pep_sf"/>
</dbReference>
<dbReference type="PROSITE" id="PS00639">
    <property type="entry name" value="THIOL_PROTEASE_HIS"/>
    <property type="match status" value="1"/>
</dbReference>